<evidence type="ECO:0000256" key="1">
    <source>
        <dbReference type="ARBA" id="ARBA00004651"/>
    </source>
</evidence>
<keyword evidence="4 7" id="KW-0812">Transmembrane</keyword>
<keyword evidence="6 7" id="KW-0472">Membrane</keyword>
<feature type="transmembrane region" description="Helical" evidence="7">
    <location>
        <begin position="97"/>
        <end position="120"/>
    </location>
</feature>
<dbReference type="PANTHER" id="PTHR43163">
    <property type="entry name" value="DIPEPTIDE TRANSPORT SYSTEM PERMEASE PROTEIN DPPB-RELATED"/>
    <property type="match status" value="1"/>
</dbReference>
<name>A0ABU7ZPA5_9HYPH</name>
<keyword evidence="2 7" id="KW-0813">Transport</keyword>
<feature type="transmembrane region" description="Helical" evidence="7">
    <location>
        <begin position="285"/>
        <end position="307"/>
    </location>
</feature>
<dbReference type="Pfam" id="PF00528">
    <property type="entry name" value="BPD_transp_1"/>
    <property type="match status" value="1"/>
</dbReference>
<dbReference type="PANTHER" id="PTHR43163:SF6">
    <property type="entry name" value="DIPEPTIDE TRANSPORT SYSTEM PERMEASE PROTEIN DPPB-RELATED"/>
    <property type="match status" value="1"/>
</dbReference>
<proteinExistence type="inferred from homology"/>
<dbReference type="EMBL" id="JBAKBE010000006">
    <property type="protein sequence ID" value="MEH0096867.1"/>
    <property type="molecule type" value="Genomic_DNA"/>
</dbReference>
<dbReference type="InterPro" id="IPR035906">
    <property type="entry name" value="MetI-like_sf"/>
</dbReference>
<evidence type="ECO:0000256" key="5">
    <source>
        <dbReference type="ARBA" id="ARBA00022989"/>
    </source>
</evidence>
<evidence type="ECO:0000313" key="9">
    <source>
        <dbReference type="EMBL" id="MEH0096867.1"/>
    </source>
</evidence>
<dbReference type="RefSeq" id="WP_334251331.1">
    <property type="nucleotide sequence ID" value="NZ_JBAKBE010000006.1"/>
</dbReference>
<gene>
    <name evidence="9" type="ORF">V6L76_11410</name>
</gene>
<feature type="domain" description="ABC transmembrane type-1" evidence="8">
    <location>
        <begin position="95"/>
        <end position="298"/>
    </location>
</feature>
<dbReference type="CDD" id="cd06261">
    <property type="entry name" value="TM_PBP2"/>
    <property type="match status" value="1"/>
</dbReference>
<dbReference type="Proteomes" id="UP001380822">
    <property type="component" value="Unassembled WGS sequence"/>
</dbReference>
<evidence type="ECO:0000256" key="7">
    <source>
        <dbReference type="RuleBase" id="RU363032"/>
    </source>
</evidence>
<sequence length="316" mass="33956">MTGFLLRRFVSLCLTLLAAALAVFLILEVIPGDPAQLMLGVEARPDTLEALRNQMGLDRPAAERFLLWIAGLLQGDLGISYTYSVPVRDLVAARLPVTLPLALIALLLTIVIAIPAGVWAASRRGRTADTGIMALTQVGVAVPNFWFAMLLVYVFAVSLRLLPSGGFPGWDKGIGAALAALIMPAVALALPQAAILARIMRSALVDTLHEDYIRTARAKGLTEGAALWGHALRNAMIPVLTILGLQLSFLVTGTIVIENVFYLPGLGRLIFQAITQRDLIVVKSVVVLMVGFVIFVTFLVDAAYALADPRLRRRAA</sequence>
<comment type="subcellular location">
    <subcellularLocation>
        <location evidence="1 7">Cell membrane</location>
        <topology evidence="1 7">Multi-pass membrane protein</topology>
    </subcellularLocation>
</comment>
<protein>
    <submittedName>
        <fullName evidence="9">ABC transporter permease</fullName>
    </submittedName>
</protein>
<reference evidence="9 10" key="1">
    <citation type="submission" date="2024-02" db="EMBL/GenBank/DDBJ databases">
        <title>A new putative Pannonibacter species isolated from two cases of bloodstream infections in paediatric patients.</title>
        <authorList>
            <person name="Castellana S."/>
            <person name="De Laurentiis V."/>
            <person name="Grassi M."/>
            <person name="De Leonardis F."/>
            <person name="Mosca A."/>
            <person name="De Carlo C."/>
            <person name="Sparapano E."/>
            <person name="Ronga L."/>
            <person name="Santacroce L."/>
            <person name="Chironna M."/>
            <person name="De Robertis A."/>
            <person name="Bianco A."/>
            <person name="Del Sambro L."/>
            <person name="Capozzi L."/>
            <person name="Parisi A."/>
        </authorList>
    </citation>
    <scope>NUCLEOTIDE SEQUENCE [LARGE SCALE GENOMIC DNA]</scope>
    <source>
        <strain evidence="9 10">Pt2</strain>
    </source>
</reference>
<keyword evidence="3" id="KW-1003">Cell membrane</keyword>
<feature type="transmembrane region" description="Helical" evidence="7">
    <location>
        <begin position="176"/>
        <end position="197"/>
    </location>
</feature>
<evidence type="ECO:0000256" key="4">
    <source>
        <dbReference type="ARBA" id="ARBA00022692"/>
    </source>
</evidence>
<comment type="similarity">
    <text evidence="7">Belongs to the binding-protein-dependent transport system permease family.</text>
</comment>
<keyword evidence="5 7" id="KW-1133">Transmembrane helix</keyword>
<keyword evidence="10" id="KW-1185">Reference proteome</keyword>
<evidence type="ECO:0000313" key="10">
    <source>
        <dbReference type="Proteomes" id="UP001380822"/>
    </source>
</evidence>
<accession>A0ABU7ZPA5</accession>
<evidence type="ECO:0000256" key="3">
    <source>
        <dbReference type="ARBA" id="ARBA00022475"/>
    </source>
</evidence>
<dbReference type="Gene3D" id="1.10.3720.10">
    <property type="entry name" value="MetI-like"/>
    <property type="match status" value="1"/>
</dbReference>
<organism evidence="9 10">
    <name type="scientific">Pannonibacter anstelovis</name>
    <dbReference type="NCBI Taxonomy" id="3121537"/>
    <lineage>
        <taxon>Bacteria</taxon>
        <taxon>Pseudomonadati</taxon>
        <taxon>Pseudomonadota</taxon>
        <taxon>Alphaproteobacteria</taxon>
        <taxon>Hyphomicrobiales</taxon>
        <taxon>Stappiaceae</taxon>
        <taxon>Pannonibacter</taxon>
    </lineage>
</organism>
<comment type="caution">
    <text evidence="9">The sequence shown here is derived from an EMBL/GenBank/DDBJ whole genome shotgun (WGS) entry which is preliminary data.</text>
</comment>
<evidence type="ECO:0000256" key="2">
    <source>
        <dbReference type="ARBA" id="ARBA00022448"/>
    </source>
</evidence>
<feature type="transmembrane region" description="Helical" evidence="7">
    <location>
        <begin position="132"/>
        <end position="156"/>
    </location>
</feature>
<dbReference type="SUPFAM" id="SSF161098">
    <property type="entry name" value="MetI-like"/>
    <property type="match status" value="1"/>
</dbReference>
<dbReference type="Pfam" id="PF19300">
    <property type="entry name" value="BPD_transp_1_N"/>
    <property type="match status" value="1"/>
</dbReference>
<evidence type="ECO:0000256" key="6">
    <source>
        <dbReference type="ARBA" id="ARBA00023136"/>
    </source>
</evidence>
<dbReference type="PROSITE" id="PS50928">
    <property type="entry name" value="ABC_TM1"/>
    <property type="match status" value="1"/>
</dbReference>
<feature type="transmembrane region" description="Helical" evidence="7">
    <location>
        <begin position="237"/>
        <end position="257"/>
    </location>
</feature>
<dbReference type="InterPro" id="IPR000515">
    <property type="entry name" value="MetI-like"/>
</dbReference>
<dbReference type="InterPro" id="IPR045621">
    <property type="entry name" value="BPD_transp_1_N"/>
</dbReference>
<evidence type="ECO:0000259" key="8">
    <source>
        <dbReference type="PROSITE" id="PS50928"/>
    </source>
</evidence>